<organism evidence="2 3">
    <name type="scientific">Botrytis porri</name>
    <dbReference type="NCBI Taxonomy" id="87229"/>
    <lineage>
        <taxon>Eukaryota</taxon>
        <taxon>Fungi</taxon>
        <taxon>Dikarya</taxon>
        <taxon>Ascomycota</taxon>
        <taxon>Pezizomycotina</taxon>
        <taxon>Leotiomycetes</taxon>
        <taxon>Helotiales</taxon>
        <taxon>Sclerotiniaceae</taxon>
        <taxon>Botrytis</taxon>
    </lineage>
</organism>
<protein>
    <submittedName>
        <fullName evidence="2">Uncharacterized protein</fullName>
    </submittedName>
</protein>
<dbReference type="EMBL" id="PQXO01000119">
    <property type="protein sequence ID" value="TGO89229.1"/>
    <property type="molecule type" value="Genomic_DNA"/>
</dbReference>
<dbReference type="AlphaFoldDB" id="A0A4Z1KXA4"/>
<feature type="region of interest" description="Disordered" evidence="1">
    <location>
        <begin position="1"/>
        <end position="26"/>
    </location>
</feature>
<name>A0A4Z1KXA4_9HELO</name>
<sequence length="147" mass="16763">MTTERRSSSSTNFATTDEDMVTAKEPESKTNSLGYILEMKLPREYAEYENREKAVALLKSRRGLMWLFVVDTAKHYSIPEEEVNLEVIRCRFLISQGPHMFEDCCCEWCAGTLETEKQGSVPTGRKSGWISANWVAQRVLKEAIMGT</sequence>
<evidence type="ECO:0000313" key="3">
    <source>
        <dbReference type="Proteomes" id="UP000297280"/>
    </source>
</evidence>
<evidence type="ECO:0000256" key="1">
    <source>
        <dbReference type="SAM" id="MobiDB-lite"/>
    </source>
</evidence>
<dbReference type="Proteomes" id="UP000297280">
    <property type="component" value="Unassembled WGS sequence"/>
</dbReference>
<keyword evidence="3" id="KW-1185">Reference proteome</keyword>
<proteinExistence type="predicted"/>
<comment type="caution">
    <text evidence="2">The sequence shown here is derived from an EMBL/GenBank/DDBJ whole genome shotgun (WGS) entry which is preliminary data.</text>
</comment>
<accession>A0A4Z1KXA4</accession>
<evidence type="ECO:0000313" key="2">
    <source>
        <dbReference type="EMBL" id="TGO89229.1"/>
    </source>
</evidence>
<gene>
    <name evidence="2" type="ORF">BPOR_0119g00160</name>
</gene>
<reference evidence="2 3" key="1">
    <citation type="submission" date="2017-12" db="EMBL/GenBank/DDBJ databases">
        <title>Comparative genomics of Botrytis spp.</title>
        <authorList>
            <person name="Valero-Jimenez C.A."/>
            <person name="Tapia P."/>
            <person name="Veloso J."/>
            <person name="Silva-Moreno E."/>
            <person name="Staats M."/>
            <person name="Valdes J.H."/>
            <person name="Van Kan J.A.L."/>
        </authorList>
    </citation>
    <scope>NUCLEOTIDE SEQUENCE [LARGE SCALE GENOMIC DNA]</scope>
    <source>
        <strain evidence="2 3">MUCL3349</strain>
    </source>
</reference>